<dbReference type="Pfam" id="PF22962">
    <property type="entry name" value="Ig_NUP210_7th"/>
    <property type="match status" value="1"/>
</dbReference>
<dbReference type="Pfam" id="PF22967">
    <property type="entry name" value="Ig_NUP210_1st"/>
    <property type="match status" value="1"/>
</dbReference>
<comment type="similarity">
    <text evidence="2">Belongs to the NUP210 family.</text>
</comment>
<protein>
    <recommendedName>
        <fullName evidence="12">BIG2 domain-containing protein</fullName>
    </recommendedName>
</protein>
<dbReference type="Pfam" id="PF24425">
    <property type="entry name" value="Ig_GP210_15th"/>
    <property type="match status" value="1"/>
</dbReference>
<evidence type="ECO:0000256" key="2">
    <source>
        <dbReference type="ARBA" id="ARBA00007313"/>
    </source>
</evidence>
<keyword evidence="14" id="KW-1185">Reference proteome</keyword>
<dbReference type="EMBL" id="CP093343">
    <property type="protein sequence ID" value="WOG82223.1"/>
    <property type="molecule type" value="Genomic_DNA"/>
</dbReference>
<feature type="compositionally biased region" description="Polar residues" evidence="9">
    <location>
        <begin position="1906"/>
        <end position="1915"/>
    </location>
</feature>
<evidence type="ECO:0000256" key="6">
    <source>
        <dbReference type="ARBA" id="ARBA00023136"/>
    </source>
</evidence>
<feature type="domain" description="BIG2" evidence="12">
    <location>
        <begin position="1558"/>
        <end position="1633"/>
    </location>
</feature>
<dbReference type="SMART" id="SM00635">
    <property type="entry name" value="BID_2"/>
    <property type="match status" value="3"/>
</dbReference>
<keyword evidence="3 10" id="KW-0812">Transmembrane</keyword>
<dbReference type="InterPro" id="IPR055099">
    <property type="entry name" value="Ig_NUP210_7th"/>
</dbReference>
<keyword evidence="5 10" id="KW-1133">Transmembrane helix</keyword>
<dbReference type="Gene3D" id="2.60.40.1080">
    <property type="match status" value="1"/>
</dbReference>
<accession>A0AAF0W5Y8</accession>
<dbReference type="InterPro" id="IPR055097">
    <property type="entry name" value="Ig_NUP210_2nd"/>
</dbReference>
<feature type="signal peptide" evidence="11">
    <location>
        <begin position="1"/>
        <end position="22"/>
    </location>
</feature>
<comment type="subcellular location">
    <subcellularLocation>
        <location evidence="1">Nucleus membrane</location>
        <topology evidence="1">Single-pass membrane protein</topology>
    </subcellularLocation>
</comment>
<evidence type="ECO:0000256" key="1">
    <source>
        <dbReference type="ARBA" id="ARBA00004590"/>
    </source>
</evidence>
<dbReference type="InterPro" id="IPR008964">
    <property type="entry name" value="Invasin/intimin_cell_adhesion"/>
</dbReference>
<dbReference type="PANTHER" id="PTHR23019:SF0">
    <property type="entry name" value="NUCLEAR PORE MEMBRANE GLYCOPROTEIN 210"/>
    <property type="match status" value="1"/>
</dbReference>
<organism evidence="13 14">
    <name type="scientific">Daucus carota subsp. sativus</name>
    <name type="common">Carrot</name>
    <dbReference type="NCBI Taxonomy" id="79200"/>
    <lineage>
        <taxon>Eukaryota</taxon>
        <taxon>Viridiplantae</taxon>
        <taxon>Streptophyta</taxon>
        <taxon>Embryophyta</taxon>
        <taxon>Tracheophyta</taxon>
        <taxon>Spermatophyta</taxon>
        <taxon>Magnoliopsida</taxon>
        <taxon>eudicotyledons</taxon>
        <taxon>Gunneridae</taxon>
        <taxon>Pentapetalae</taxon>
        <taxon>asterids</taxon>
        <taxon>campanulids</taxon>
        <taxon>Apiales</taxon>
        <taxon>Apiaceae</taxon>
        <taxon>Apioideae</taxon>
        <taxon>Scandiceae</taxon>
        <taxon>Daucinae</taxon>
        <taxon>Daucus</taxon>
        <taxon>Daucus sect. Daucus</taxon>
    </lineage>
</organism>
<dbReference type="SUPFAM" id="SSF49373">
    <property type="entry name" value="Invasin/intimin cell-adhesion fragments"/>
    <property type="match status" value="1"/>
</dbReference>
<dbReference type="InterPro" id="IPR003343">
    <property type="entry name" value="Big_2"/>
</dbReference>
<dbReference type="Pfam" id="PF24427">
    <property type="entry name" value="Ig_GP210_16th"/>
    <property type="match status" value="1"/>
</dbReference>
<dbReference type="InterPro" id="IPR056232">
    <property type="entry name" value="Ig_GP210_15th"/>
</dbReference>
<evidence type="ECO:0000256" key="7">
    <source>
        <dbReference type="ARBA" id="ARBA00023180"/>
    </source>
</evidence>
<dbReference type="Pfam" id="PF26182">
    <property type="entry name" value="Ig_NUP210_5th"/>
    <property type="match status" value="1"/>
</dbReference>
<evidence type="ECO:0000256" key="3">
    <source>
        <dbReference type="ARBA" id="ARBA00022692"/>
    </source>
</evidence>
<keyword evidence="7" id="KW-0325">Glycoprotein</keyword>
<feature type="transmembrane region" description="Helical" evidence="10">
    <location>
        <begin position="1856"/>
        <end position="1877"/>
    </location>
</feature>
<evidence type="ECO:0000256" key="8">
    <source>
        <dbReference type="ARBA" id="ARBA00023242"/>
    </source>
</evidence>
<evidence type="ECO:0000256" key="5">
    <source>
        <dbReference type="ARBA" id="ARBA00022989"/>
    </source>
</evidence>
<evidence type="ECO:0000256" key="10">
    <source>
        <dbReference type="SAM" id="Phobius"/>
    </source>
</evidence>
<evidence type="ECO:0000259" key="12">
    <source>
        <dbReference type="SMART" id="SM00635"/>
    </source>
</evidence>
<evidence type="ECO:0000256" key="4">
    <source>
        <dbReference type="ARBA" id="ARBA00022729"/>
    </source>
</evidence>
<dbReference type="PANTHER" id="PTHR23019">
    <property type="entry name" value="NUCLEAR PORE MEMBRANE GLYCOPROTEIN GP210-RELATED"/>
    <property type="match status" value="1"/>
</dbReference>
<dbReference type="Pfam" id="PF22969">
    <property type="entry name" value="Ig_NUP210_2nd"/>
    <property type="match status" value="1"/>
</dbReference>
<keyword evidence="4 11" id="KW-0732">Signal</keyword>
<keyword evidence="8" id="KW-0539">Nucleus</keyword>
<evidence type="ECO:0000313" key="13">
    <source>
        <dbReference type="EMBL" id="WOG82223.1"/>
    </source>
</evidence>
<evidence type="ECO:0000256" key="9">
    <source>
        <dbReference type="SAM" id="MobiDB-lite"/>
    </source>
</evidence>
<evidence type="ECO:0000313" key="14">
    <source>
        <dbReference type="Proteomes" id="UP000077755"/>
    </source>
</evidence>
<name>A0AAF0W5Y8_DAUCS</name>
<evidence type="ECO:0000256" key="11">
    <source>
        <dbReference type="SAM" id="SignalP"/>
    </source>
</evidence>
<feature type="chain" id="PRO_5042099165" description="BIG2 domain-containing protein" evidence="11">
    <location>
        <begin position="23"/>
        <end position="1949"/>
    </location>
</feature>
<reference evidence="13" key="2">
    <citation type="submission" date="2022-03" db="EMBL/GenBank/DDBJ databases">
        <title>Draft title - Genomic analysis of global carrot germplasm unveils the trajectory of domestication and the origin of high carotenoid orange carrot.</title>
        <authorList>
            <person name="Iorizzo M."/>
            <person name="Ellison S."/>
            <person name="Senalik D."/>
            <person name="Macko-Podgorni A."/>
            <person name="Grzebelus D."/>
            <person name="Bostan H."/>
            <person name="Rolling W."/>
            <person name="Curaba J."/>
            <person name="Simon P."/>
        </authorList>
    </citation>
    <scope>NUCLEOTIDE SEQUENCE</scope>
    <source>
        <tissue evidence="13">Leaf</tissue>
    </source>
</reference>
<dbReference type="InterPro" id="IPR056233">
    <property type="entry name" value="Ig_GP210_16th"/>
</dbReference>
<feature type="compositionally biased region" description="Polar residues" evidence="9">
    <location>
        <begin position="1887"/>
        <end position="1899"/>
    </location>
</feature>
<feature type="domain" description="BIG2" evidence="12">
    <location>
        <begin position="1150"/>
        <end position="1226"/>
    </location>
</feature>
<feature type="region of interest" description="Disordered" evidence="9">
    <location>
        <begin position="1887"/>
        <end position="1915"/>
    </location>
</feature>
<dbReference type="InterPro" id="IPR045197">
    <property type="entry name" value="NUP210-like"/>
</dbReference>
<reference evidence="13" key="1">
    <citation type="journal article" date="2016" name="Nat. Genet.">
        <title>A high-quality carrot genome assembly provides new insights into carotenoid accumulation and asterid genome evolution.</title>
        <authorList>
            <person name="Iorizzo M."/>
            <person name="Ellison S."/>
            <person name="Senalik D."/>
            <person name="Zeng P."/>
            <person name="Satapoomin P."/>
            <person name="Huang J."/>
            <person name="Bowman M."/>
            <person name="Iovene M."/>
            <person name="Sanseverino W."/>
            <person name="Cavagnaro P."/>
            <person name="Yildiz M."/>
            <person name="Macko-Podgorni A."/>
            <person name="Moranska E."/>
            <person name="Grzebelus E."/>
            <person name="Grzebelus D."/>
            <person name="Ashrafi H."/>
            <person name="Zheng Z."/>
            <person name="Cheng S."/>
            <person name="Spooner D."/>
            <person name="Van Deynze A."/>
            <person name="Simon P."/>
        </authorList>
    </citation>
    <scope>NUCLEOTIDE SEQUENCE</scope>
    <source>
        <tissue evidence="13">Leaf</tissue>
    </source>
</reference>
<proteinExistence type="inferred from homology"/>
<feature type="domain" description="BIG2" evidence="12">
    <location>
        <begin position="482"/>
        <end position="553"/>
    </location>
</feature>
<gene>
    <name evidence="13" type="ORF">DCAR_0101385</name>
</gene>
<keyword evidence="6 10" id="KW-0472">Membrane</keyword>
<dbReference type="GO" id="GO:0031965">
    <property type="term" value="C:nuclear membrane"/>
    <property type="evidence" value="ECO:0007669"/>
    <property type="project" value="UniProtKB-SubCell"/>
</dbReference>
<dbReference type="InterPro" id="IPR055096">
    <property type="entry name" value="Ig_NUP210_1st"/>
</dbReference>
<dbReference type="Proteomes" id="UP000077755">
    <property type="component" value="Chromosome 1"/>
</dbReference>
<sequence length="1949" mass="213818">MSSSSIWLGLVVVVVVLLVSNAASYSKSESSNSGSRGPHIADVNILLPPKMTHPVHYRLQASDGCFKWSWDHHDILSVLPEYNSSNHCSTSAHLKSIAPYSGRKETAVYATDVDTGRVIRCKVYIDNVSRIQIFHSSVKLDLDGLATLRVRAFDSEENVFSSLVGIRFMWQLEPETDESAHHLVHVPLKLSPLSDCGGLCGDLDVQIKLEDSGVFSDLYVVKGTEIGHERVSVDLLEPMYDQMADSIVLTVAEAMSLYPPSPVFVLVGAVVQYLLTVVRGNIPRAVTLPSPYHQWSVLNSSVSRIDKTMGIAHALNLGVTTVSVEDTRVAGHIQLSSLHVVLPDSLYIYISPLSHSGDILEGAAPNPSVSRWYVVTGRQYLLEMKVFSRVPESQEIYITETDDIKLYDDHSEFWNIFPVSDTTTSKLVCLNSKILKAMSYGLGKLTATLTYSNGVHEVNQALKVVQEIMVCEQVKFSKDKRSASGSILLPWAPSVHQEVELKATGGCAISSSDYKWFSSDMSIVCVSAHGIVQSKRPGKVTIKVVSSFDSFNYDELEIEVSIPSSMIMLQQFPVETVVGSNLAASVTLKDSNGDNYFRCDAFSSAIQWNTGSDSFTIVYTERESFLFDEQDVPDLLASLYSPPCAWARIYASATGRTMLHASLKKDYHPLDHSLTGSIDLKASALISAYLPLFVHQAGDGNQYGGYWFNLSYAEANNHLENLKILNLVPGTHMDVTLSGGPDQWGGGVEFTETVEILPQEQTKQKGVLVHNITTIYGSSYRISCENWGEFKVLFKRGNLAGDDHILPAVAEAELLLSCILPSSISIVVDSSVNALDVIHTAMQADRNSEQVRALPITVANGRTIRVSAVGISDSGNAFGNSSSLSISWEARNCDGLAFWDAAATSISNWERFLVLQNSTGLCTVRATVGGFIETLSNHRFIKSYGSSKSLTDAVQLQLVSTLKVTPEFSLLLFSHLAILDLSISGGSCALTTVVNDTQVAELIDRTPDLHCSQLSLAPKSLGTALVTVYDMGLSPPLAATSVVQVADVDWLKITSGELISLVEGSSQSIDLLAGVNNGRTFDFSQYMYMKIRVHIEDHNIVSLLDGISDGYLKAPKFILQAKNHGITTLYVSARQQSGREILSQFIKVEVYAPLSIRPSNIYLVPGASYVLTVEGGPTIGGYVEYGSMNDETAIIHKSSGRLIAIAPGNTTLVARIYSKGDEVMCHAFGYVVVEIPSSAMLNVQSEQLAIGSELQIYPSFTNGNLFSLYEVCKNYEWSVEDEDVLTFKVVDLLHGYKLGASSIVLEASGSNEKLDLRFIREFYGKSSGQTHVSVSFSCNFVSRSFSQSRLYTASILLSVVPDLPLALGKPVTWVLPPHYITSNLLPSSSGSYSQGDAQSSKGTITYTLLKEYGGQKDIELVNEAISIQGVKIQTRESNNIGCIQAKDRLTGRFEIASCVRVAEVAQIRVSRHAFPFYSVNLAVGAELSIPLIYYDAFGYPFYEAYNIVLYDVETNYGDIVSINDTHDGNIYLKALQFGRALVRISLKNNSTKSDYLLITIGARLYPHNPLLQLGNRLNFSIEGLTDQVSGWWTSVNTSTVSIDRVSGEAEAIGEGSTQVIYESSDFKLLTFVTVSKGHMITVNAPKGILTNAPFSMRGYKFLVTFRGAVKTLLHECEVEPHFVGYADPWMDFESGMSYCLFFPYSPGHLVRSVGNLKDTRRDISVTINAFVRGTNNISGSASAFFVGGFAILDMDHNSLHLNLTSKSNKSVITVVGNTDVVVDSQGRNQLLITPIHRENNGVAGRAEYEVKVLSSWRFKDKLIISLAANGQRVEIDVNYEPEKIPALPSSTKVSNWMVILVCSSVLISTLILFLCYLDRSNRYQANAAPTTRTATVQSPATPPRSSPSVVNEHSPQTPQAFIDYVRRTVDETPYYRKDPRRRFNAQNTF</sequence>